<evidence type="ECO:0000313" key="12">
    <source>
        <dbReference type="Proteomes" id="UP000463138"/>
    </source>
</evidence>
<evidence type="ECO:0000256" key="2">
    <source>
        <dbReference type="ARBA" id="ARBA00022670"/>
    </source>
</evidence>
<feature type="domain" description="Peptidase S8/S53" evidence="10">
    <location>
        <begin position="240"/>
        <end position="514"/>
    </location>
</feature>
<dbReference type="PROSITE" id="PS00138">
    <property type="entry name" value="SUBTILASE_SER"/>
    <property type="match status" value="1"/>
</dbReference>
<dbReference type="InterPro" id="IPR036852">
    <property type="entry name" value="Peptidase_S8/S53_dom_sf"/>
</dbReference>
<protein>
    <recommendedName>
        <fullName evidence="10">Peptidase S8/S53 domain-containing protein</fullName>
    </recommendedName>
</protein>
<dbReference type="InterPro" id="IPR023827">
    <property type="entry name" value="Peptidase_S8_Asp-AS"/>
</dbReference>
<feature type="compositionally biased region" description="Gly residues" evidence="8">
    <location>
        <begin position="141"/>
        <end position="151"/>
    </location>
</feature>
<dbReference type="OrthoDB" id="5360469at2"/>
<feature type="active site" description="Charge relay system" evidence="6">
    <location>
        <position position="466"/>
    </location>
</feature>
<dbReference type="InterPro" id="IPR022398">
    <property type="entry name" value="Peptidase_S8_His-AS"/>
</dbReference>
<sequence length="893" mass="93532">MPLFSYHARPVCLVALIASSPLALLPTVVHAQSTVASASAAYTNALSQQQVQSLLDAAIRSDSALRRRAGELMNQSNAVAQSVYTETLGLITAEQSAMLEDMLTQRLRETADSTSVRTSKSTLGWIAGGALVVGVAAAAGGGGGGGGGDDGAGAPAPGDGVEDPVDGDPGAGSLPILNPPATGPVVEQPVTGDPGTAPDPGPLPGGDDSAKSLVLSNEHVNTNGYDLTFGHVAHDRGYTGQGQRIAIIDSGINTSHIELQGQTAGHYNVLTGSTTEADAQDTGGHGTHVAGTLVARRNDFGVVGYAHGAQLLNVRFTDASDNITATDQQLANGFAWARAGGATWFNNSWGIDATVAEFGRGAVETNFPTLQAEWQAGAEDGRIYVWATGNEGRDQPLVFAALPQLYPELQYNWVAVTSVDSDTGTLSSFANACGAAAEWCVAAPGTNIVSSYIGANNTFAIASGTSMATPAVTGGLAVIRQAFPTLAPEQVVQRLLVTANKDGIYANQSLYGQGLMDLERATRPVGPLAVVSDSGQTLSVDDAALVLGGAFGYANPLANLQVMATDSLDAGFAVNLGAQVSNRRFRYDTRAAWQRLGRIWKSQSEGSGTMSWTVSTGNGSTSQVMHFDQGAGRSLSFGQVDDLDMLYARPSWAGYSQLHTSMASALWLQSPGEQTMGIRQRLPLGGFSLDLISTANAFRQGVAVGLNMPAMGSYASTIELGYIRSDDGLFDSHGRGAFALDDVSQTLYAGVRGEAQRGALTLGHSAYVGQSQADADGLFSDLGKVTTSSWTFAGRYALDRATLGLVLQQPLRVESAETRVNVATGYAGNLFDMQALTLDLTPDGRQLNLEAFWQRPLWQDSTVKLSWLGIREPGHQAQAEAMQVVMAQWQQRF</sequence>
<evidence type="ECO:0000259" key="10">
    <source>
        <dbReference type="Pfam" id="PF00082"/>
    </source>
</evidence>
<dbReference type="Pfam" id="PF00082">
    <property type="entry name" value="Peptidase_S8"/>
    <property type="match status" value="1"/>
</dbReference>
<dbReference type="SUPFAM" id="SSF52743">
    <property type="entry name" value="Subtilisin-like"/>
    <property type="match status" value="1"/>
</dbReference>
<keyword evidence="3 9" id="KW-0732">Signal</keyword>
<feature type="region of interest" description="Disordered" evidence="8">
    <location>
        <begin position="141"/>
        <end position="211"/>
    </location>
</feature>
<dbReference type="InterPro" id="IPR034061">
    <property type="entry name" value="Peptidases_S8_Autotransporter"/>
</dbReference>
<dbReference type="GO" id="GO:0004252">
    <property type="term" value="F:serine-type endopeptidase activity"/>
    <property type="evidence" value="ECO:0007669"/>
    <property type="project" value="UniProtKB-UniRule"/>
</dbReference>
<dbReference type="InterPro" id="IPR023828">
    <property type="entry name" value="Peptidase_S8_Ser-AS"/>
</dbReference>
<organism evidence="11 12">
    <name type="scientific">Halopseudomonas laoshanensis</name>
    <dbReference type="NCBI Taxonomy" id="2268758"/>
    <lineage>
        <taxon>Bacteria</taxon>
        <taxon>Pseudomonadati</taxon>
        <taxon>Pseudomonadota</taxon>
        <taxon>Gammaproteobacteria</taxon>
        <taxon>Pseudomonadales</taxon>
        <taxon>Pseudomonadaceae</taxon>
        <taxon>Halopseudomonas</taxon>
    </lineage>
</organism>
<evidence type="ECO:0000256" key="6">
    <source>
        <dbReference type="PROSITE-ProRule" id="PRU01240"/>
    </source>
</evidence>
<dbReference type="AlphaFoldDB" id="A0A7V7KZ89"/>
<comment type="similarity">
    <text evidence="1 6 7">Belongs to the peptidase S8 family.</text>
</comment>
<dbReference type="PROSITE" id="PS00136">
    <property type="entry name" value="SUBTILASE_ASP"/>
    <property type="match status" value="1"/>
</dbReference>
<evidence type="ECO:0000256" key="3">
    <source>
        <dbReference type="ARBA" id="ARBA00022729"/>
    </source>
</evidence>
<evidence type="ECO:0000256" key="4">
    <source>
        <dbReference type="ARBA" id="ARBA00022801"/>
    </source>
</evidence>
<dbReference type="InterPro" id="IPR050131">
    <property type="entry name" value="Peptidase_S8_subtilisin-like"/>
</dbReference>
<keyword evidence="12" id="KW-1185">Reference proteome</keyword>
<dbReference type="PROSITE" id="PS00137">
    <property type="entry name" value="SUBTILASE_HIS"/>
    <property type="match status" value="1"/>
</dbReference>
<accession>A0A7V7KZ89</accession>
<reference evidence="11 12" key="1">
    <citation type="submission" date="2018-07" db="EMBL/GenBank/DDBJ databases">
        <title>Pseudomonas laoshanensis sp. nov., isolated from soil.</title>
        <authorList>
            <person name="Sun J."/>
            <person name="Yu L."/>
            <person name="Wang M."/>
            <person name="Zhang C."/>
        </authorList>
    </citation>
    <scope>NUCLEOTIDE SEQUENCE [LARGE SCALE GENOMIC DNA]</scope>
    <source>
        <strain evidence="11 12">Y22</strain>
    </source>
</reference>
<evidence type="ECO:0000256" key="7">
    <source>
        <dbReference type="RuleBase" id="RU003355"/>
    </source>
</evidence>
<feature type="chain" id="PRO_5031544994" description="Peptidase S8/S53 domain-containing protein" evidence="9">
    <location>
        <begin position="32"/>
        <end position="893"/>
    </location>
</feature>
<proteinExistence type="inferred from homology"/>
<evidence type="ECO:0000256" key="5">
    <source>
        <dbReference type="ARBA" id="ARBA00022825"/>
    </source>
</evidence>
<keyword evidence="4 6" id="KW-0378">Hydrolase</keyword>
<gene>
    <name evidence="11" type="ORF">DT594_06085</name>
</gene>
<name>A0A7V7KZ89_9GAMM</name>
<dbReference type="PROSITE" id="PS51892">
    <property type="entry name" value="SUBTILASE"/>
    <property type="match status" value="1"/>
</dbReference>
<comment type="caution">
    <text evidence="11">The sequence shown here is derived from an EMBL/GenBank/DDBJ whole genome shotgun (WGS) entry which is preliminary data.</text>
</comment>
<evidence type="ECO:0000256" key="8">
    <source>
        <dbReference type="SAM" id="MobiDB-lite"/>
    </source>
</evidence>
<feature type="signal peptide" evidence="9">
    <location>
        <begin position="1"/>
        <end position="31"/>
    </location>
</feature>
<dbReference type="PANTHER" id="PTHR43806">
    <property type="entry name" value="PEPTIDASE S8"/>
    <property type="match status" value="1"/>
</dbReference>
<dbReference type="InterPro" id="IPR015500">
    <property type="entry name" value="Peptidase_S8_subtilisin-rel"/>
</dbReference>
<dbReference type="EMBL" id="QOVF01000001">
    <property type="protein sequence ID" value="KAA0696881.1"/>
    <property type="molecule type" value="Genomic_DNA"/>
</dbReference>
<evidence type="ECO:0000256" key="1">
    <source>
        <dbReference type="ARBA" id="ARBA00011073"/>
    </source>
</evidence>
<keyword evidence="5 6" id="KW-0720">Serine protease</keyword>
<dbReference type="CDD" id="cd04848">
    <property type="entry name" value="Peptidases_S8_Autotransporter_serine_protease_like"/>
    <property type="match status" value="1"/>
</dbReference>
<keyword evidence="2 6" id="KW-0645">Protease</keyword>
<dbReference type="PANTHER" id="PTHR43806:SF11">
    <property type="entry name" value="CEREVISIN-RELATED"/>
    <property type="match status" value="1"/>
</dbReference>
<dbReference type="InterPro" id="IPR000209">
    <property type="entry name" value="Peptidase_S8/S53_dom"/>
</dbReference>
<dbReference type="Proteomes" id="UP000463138">
    <property type="component" value="Unassembled WGS sequence"/>
</dbReference>
<dbReference type="PRINTS" id="PR00723">
    <property type="entry name" value="SUBTILISIN"/>
</dbReference>
<feature type="active site" description="Charge relay system" evidence="6">
    <location>
        <position position="249"/>
    </location>
</feature>
<feature type="active site" description="Charge relay system" evidence="6">
    <location>
        <position position="285"/>
    </location>
</feature>
<dbReference type="GO" id="GO:0006508">
    <property type="term" value="P:proteolysis"/>
    <property type="evidence" value="ECO:0007669"/>
    <property type="project" value="UniProtKB-KW"/>
</dbReference>
<dbReference type="Gene3D" id="3.40.50.200">
    <property type="entry name" value="Peptidase S8/S53 domain"/>
    <property type="match status" value="1"/>
</dbReference>
<evidence type="ECO:0000256" key="9">
    <source>
        <dbReference type="SAM" id="SignalP"/>
    </source>
</evidence>
<evidence type="ECO:0000313" key="11">
    <source>
        <dbReference type="EMBL" id="KAA0696881.1"/>
    </source>
</evidence>